<feature type="region of interest" description="Disordered" evidence="1">
    <location>
        <begin position="586"/>
        <end position="605"/>
    </location>
</feature>
<reference evidence="2" key="1">
    <citation type="journal article" date="2019" name="Sci. Rep.">
        <title>Draft genome of Tanacetum cinerariifolium, the natural source of mosquito coil.</title>
        <authorList>
            <person name="Yamashiro T."/>
            <person name="Shiraishi A."/>
            <person name="Satake H."/>
            <person name="Nakayama K."/>
        </authorList>
    </citation>
    <scope>NUCLEOTIDE SEQUENCE</scope>
</reference>
<dbReference type="EMBL" id="BKCJ010004607">
    <property type="protein sequence ID" value="GEU62044.1"/>
    <property type="molecule type" value="Genomic_DNA"/>
</dbReference>
<name>A0A6L2LP13_TANCI</name>
<evidence type="ECO:0000313" key="2">
    <source>
        <dbReference type="EMBL" id="GEU62044.1"/>
    </source>
</evidence>
<sequence length="629" mass="71611">MSSLDFLAKLAHLKVLHKWTDTSFDETMEFLLKAFPTGAKLPKSYYEAKKSMNKVGLGYESIDACINDFRLFWGKDNKDEGICPTCKASRWKNKDTTRNKVPNKVFHYFPLIPRLKHMYGSLHTAKHMTWHAIGKCIKDGKIGHPVDGKAWKEFNKNNPEFAKEHRNVRLGLAADGFNPFENSSQSYSKGMDVYLQPLVKELKTLWKKPGDKTLDVATNTEFSMRAILLRTISDFPARSSLSARPEGCIAKGYIAEEALTFYSHYLWNVPTRFNHLDRNVDGSPPTSELEVFQSACTPKSAGVRKKLDHEVKKKLVWYVLDNSPEINKYKTEYRLAMSDNDLPIKFSQWFRDKDKDVIMDEDVVYDSNSSDVALTANLNDLEYIRLSGAGPSMKHGGDNGPPNDDRPWEPPAIHKNAKGRKKGSDATLIKQFEVVPFYYESWDALPDKYKGTLWPAIHTHLSSPNAKQIEKGMEAQFKGQYKNRKNKFKDDMFVSRVGYEQLNKANRGKLPQCSTQGSKTYASSRHEEWEANGVFPDLIEHYKKTRQKKGKWNKMLKLRASQEGLAEKMTDDEIMDKVLGSSLAFKPGRGRKLPRSASSSSVCSYPAPLQSASQAALRTFVEAHNEQMK</sequence>
<gene>
    <name evidence="2" type="ORF">Tci_034022</name>
</gene>
<dbReference type="AlphaFoldDB" id="A0A6L2LP13"/>
<comment type="caution">
    <text evidence="2">The sequence shown here is derived from an EMBL/GenBank/DDBJ whole genome shotgun (WGS) entry which is preliminary data.</text>
</comment>
<feature type="region of interest" description="Disordered" evidence="1">
    <location>
        <begin position="389"/>
        <end position="422"/>
    </location>
</feature>
<dbReference type="InterPro" id="IPR004242">
    <property type="entry name" value="Transposase_21"/>
</dbReference>
<dbReference type="Pfam" id="PF02992">
    <property type="entry name" value="Transposase_21"/>
    <property type="match status" value="2"/>
</dbReference>
<dbReference type="PANTHER" id="PTHR10775:SF185">
    <property type="entry name" value="OS08G0208400 PROTEIN"/>
    <property type="match status" value="1"/>
</dbReference>
<evidence type="ECO:0000256" key="1">
    <source>
        <dbReference type="SAM" id="MobiDB-lite"/>
    </source>
</evidence>
<accession>A0A6L2LP13</accession>
<dbReference type="PANTHER" id="PTHR10775">
    <property type="entry name" value="OS08G0208400 PROTEIN"/>
    <property type="match status" value="1"/>
</dbReference>
<protein>
    <submittedName>
        <fullName evidence="2">Uncharacterized protein</fullName>
    </submittedName>
</protein>
<proteinExistence type="predicted"/>
<organism evidence="2">
    <name type="scientific">Tanacetum cinerariifolium</name>
    <name type="common">Dalmatian daisy</name>
    <name type="synonym">Chrysanthemum cinerariifolium</name>
    <dbReference type="NCBI Taxonomy" id="118510"/>
    <lineage>
        <taxon>Eukaryota</taxon>
        <taxon>Viridiplantae</taxon>
        <taxon>Streptophyta</taxon>
        <taxon>Embryophyta</taxon>
        <taxon>Tracheophyta</taxon>
        <taxon>Spermatophyta</taxon>
        <taxon>Magnoliopsida</taxon>
        <taxon>eudicotyledons</taxon>
        <taxon>Gunneridae</taxon>
        <taxon>Pentapetalae</taxon>
        <taxon>asterids</taxon>
        <taxon>campanulids</taxon>
        <taxon>Asterales</taxon>
        <taxon>Asteraceae</taxon>
        <taxon>Asteroideae</taxon>
        <taxon>Anthemideae</taxon>
        <taxon>Anthemidinae</taxon>
        <taxon>Tanacetum</taxon>
    </lineage>
</organism>